<gene>
    <name evidence="20" type="primary">CTSD</name>
</gene>
<proteinExistence type="inferred from homology"/>
<dbReference type="GO" id="GO:0010008">
    <property type="term" value="C:endosome membrane"/>
    <property type="evidence" value="ECO:0007669"/>
    <property type="project" value="Ensembl"/>
</dbReference>
<keyword evidence="9" id="KW-0865">Zymogen</keyword>
<evidence type="ECO:0000256" key="18">
    <source>
        <dbReference type="SAM" id="SignalP"/>
    </source>
</evidence>
<evidence type="ECO:0000256" key="5">
    <source>
        <dbReference type="ARBA" id="ARBA00015582"/>
    </source>
</evidence>
<dbReference type="PANTHER" id="PTHR47966:SF42">
    <property type="entry name" value="CATHEPSIN D"/>
    <property type="match status" value="1"/>
</dbReference>
<reference evidence="20" key="2">
    <citation type="submission" date="2025-08" db="UniProtKB">
        <authorList>
            <consortium name="Ensembl"/>
        </authorList>
    </citation>
    <scope>IDENTIFICATION</scope>
    <source>
        <strain evidence="20">2N</strain>
    </source>
</reference>
<dbReference type="Gene3D" id="2.40.70.10">
    <property type="entry name" value="Acid Proteases"/>
    <property type="match status" value="2"/>
</dbReference>
<dbReference type="Pfam" id="PF00026">
    <property type="entry name" value="Asp"/>
    <property type="match status" value="1"/>
</dbReference>
<dbReference type="GlyCosmos" id="H0VCH6">
    <property type="glycosylation" value="2 sites, No reported glycans"/>
</dbReference>
<reference evidence="20" key="3">
    <citation type="submission" date="2025-09" db="UniProtKB">
        <authorList>
            <consortium name="Ensembl"/>
        </authorList>
    </citation>
    <scope>IDENTIFICATION</scope>
    <source>
        <strain evidence="20">2N</strain>
    </source>
</reference>
<feature type="glycosylation site" description="N-linked (GlcNAc...) asparagine" evidence="16">
    <location>
        <position position="134"/>
    </location>
</feature>
<evidence type="ECO:0000256" key="1">
    <source>
        <dbReference type="ARBA" id="ARBA00000585"/>
    </source>
</evidence>
<dbReference type="GO" id="GO:0005615">
    <property type="term" value="C:extracellular space"/>
    <property type="evidence" value="ECO:0007669"/>
    <property type="project" value="Ensembl"/>
</dbReference>
<dbReference type="RefSeq" id="XP_003468394.1">
    <property type="nucleotide sequence ID" value="XM_003468346.5"/>
</dbReference>
<dbReference type="AlphaFoldDB" id="H0VCH6"/>
<dbReference type="Pfam" id="PF07966">
    <property type="entry name" value="A1_Propeptide"/>
    <property type="match status" value="1"/>
</dbReference>
<dbReference type="PROSITE" id="PS00141">
    <property type="entry name" value="ASP_PROTEASE"/>
    <property type="match status" value="2"/>
</dbReference>
<keyword evidence="7 17" id="KW-0064">Aspartyl protease</keyword>
<dbReference type="GO" id="GO:0042159">
    <property type="term" value="P:lipoprotein catabolic process"/>
    <property type="evidence" value="ECO:0007669"/>
    <property type="project" value="Ensembl"/>
</dbReference>
<dbReference type="GO" id="GO:0045121">
    <property type="term" value="C:membrane raft"/>
    <property type="evidence" value="ECO:0007669"/>
    <property type="project" value="Ensembl"/>
</dbReference>
<evidence type="ECO:0000313" key="21">
    <source>
        <dbReference type="Proteomes" id="UP000005447"/>
    </source>
</evidence>
<keyword evidence="8 17" id="KW-0378">Hydrolase</keyword>
<dbReference type="InterPro" id="IPR001969">
    <property type="entry name" value="Aspartic_peptidase_AS"/>
</dbReference>
<feature type="domain" description="Peptidase A1" evidence="19">
    <location>
        <begin position="79"/>
        <end position="402"/>
    </location>
</feature>
<evidence type="ECO:0000256" key="13">
    <source>
        <dbReference type="PIRSR" id="PIRSR601461-1"/>
    </source>
</evidence>
<dbReference type="GO" id="GO:0006508">
    <property type="term" value="P:proteolysis"/>
    <property type="evidence" value="ECO:0007669"/>
    <property type="project" value="UniProtKB-KW"/>
</dbReference>
<evidence type="ECO:0000256" key="17">
    <source>
        <dbReference type="RuleBase" id="RU000454"/>
    </source>
</evidence>
<dbReference type="GO" id="GO:0000045">
    <property type="term" value="P:autophagosome assembly"/>
    <property type="evidence" value="ECO:0007669"/>
    <property type="project" value="Ensembl"/>
</dbReference>
<name>H0VCH6_CAVPO</name>
<dbReference type="GeneTree" id="ENSGT00940000155733"/>
<organism evidence="20 21">
    <name type="scientific">Cavia porcellus</name>
    <name type="common">Guinea pig</name>
    <dbReference type="NCBI Taxonomy" id="10141"/>
    <lineage>
        <taxon>Eukaryota</taxon>
        <taxon>Metazoa</taxon>
        <taxon>Chordata</taxon>
        <taxon>Craniata</taxon>
        <taxon>Vertebrata</taxon>
        <taxon>Euteleostomi</taxon>
        <taxon>Mammalia</taxon>
        <taxon>Eutheria</taxon>
        <taxon>Euarchontoglires</taxon>
        <taxon>Glires</taxon>
        <taxon>Rodentia</taxon>
        <taxon>Hystricomorpha</taxon>
        <taxon>Caviidae</taxon>
        <taxon>Cavia</taxon>
    </lineage>
</organism>
<dbReference type="InterPro" id="IPR033121">
    <property type="entry name" value="PEPTIDASE_A1"/>
</dbReference>
<evidence type="ECO:0000256" key="9">
    <source>
        <dbReference type="ARBA" id="ARBA00023145"/>
    </source>
</evidence>
<keyword evidence="12" id="KW-0458">Lysosome</keyword>
<dbReference type="PROSITE" id="PS51767">
    <property type="entry name" value="PEPTIDASE_A1"/>
    <property type="match status" value="1"/>
</dbReference>
<evidence type="ECO:0000256" key="16">
    <source>
        <dbReference type="PIRSR" id="PIRSR633144-3"/>
    </source>
</evidence>
<dbReference type="GO" id="GO:0097194">
    <property type="term" value="P:execution phase of apoptosis"/>
    <property type="evidence" value="ECO:0007669"/>
    <property type="project" value="Ensembl"/>
</dbReference>
<evidence type="ECO:0000256" key="10">
    <source>
        <dbReference type="ARBA" id="ARBA00023157"/>
    </source>
</evidence>
<dbReference type="InterPro" id="IPR033144">
    <property type="entry name" value="Cathepsin_D"/>
</dbReference>
<dbReference type="KEGG" id="cpoc:100735735"/>
<feature type="chain" id="PRO_5003541883" description="Cathepsin D" evidence="18">
    <location>
        <begin position="21"/>
        <end position="407"/>
    </location>
</feature>
<dbReference type="InterPro" id="IPR012848">
    <property type="entry name" value="Aspartic_peptidase_N"/>
</dbReference>
<keyword evidence="10 14" id="KW-1015">Disulfide bond</keyword>
<dbReference type="GO" id="GO:0043065">
    <property type="term" value="P:positive regulation of apoptotic process"/>
    <property type="evidence" value="ECO:0007669"/>
    <property type="project" value="Ensembl"/>
</dbReference>
<dbReference type="CDD" id="cd05490">
    <property type="entry name" value="Cathepsin_D2"/>
    <property type="match status" value="1"/>
</dbReference>
<accession>H0VCH6</accession>
<dbReference type="EMBL" id="AAKN02038608">
    <property type="status" value="NOT_ANNOTATED_CDS"/>
    <property type="molecule type" value="Genomic_DNA"/>
</dbReference>
<evidence type="ECO:0000256" key="6">
    <source>
        <dbReference type="ARBA" id="ARBA00022670"/>
    </source>
</evidence>
<evidence type="ECO:0000256" key="3">
    <source>
        <dbReference type="ARBA" id="ARBA00007447"/>
    </source>
</evidence>
<dbReference type="eggNOG" id="KOG1339">
    <property type="taxonomic scope" value="Eukaryota"/>
</dbReference>
<dbReference type="Bgee" id="ENSCPOG00000008493">
    <property type="expression patterns" value="Expressed in adrenal gland and 13 other cell types or tissues"/>
</dbReference>
<feature type="disulfide bond" evidence="15">
    <location>
        <begin position="91"/>
        <end position="160"/>
    </location>
</feature>
<dbReference type="GO" id="GO:0005765">
    <property type="term" value="C:lysosomal membrane"/>
    <property type="evidence" value="ECO:0007669"/>
    <property type="project" value="Ensembl"/>
</dbReference>
<reference evidence="21" key="1">
    <citation type="journal article" date="2011" name="Nature">
        <title>A high-resolution map of human evolutionary constraint using 29 mammals.</title>
        <authorList>
            <person name="Lindblad-Toh K."/>
            <person name="Garber M."/>
            <person name="Zuk O."/>
            <person name="Lin M.F."/>
            <person name="Parker B.J."/>
            <person name="Washietl S."/>
            <person name="Kheradpour P."/>
            <person name="Ernst J."/>
            <person name="Jordan G."/>
            <person name="Mauceli E."/>
            <person name="Ward L.D."/>
            <person name="Lowe C.B."/>
            <person name="Holloway A.K."/>
            <person name="Clamp M."/>
            <person name="Gnerre S."/>
            <person name="Alfoldi J."/>
            <person name="Beal K."/>
            <person name="Chang J."/>
            <person name="Clawson H."/>
            <person name="Cuff J."/>
            <person name="Di Palma F."/>
            <person name="Fitzgerald S."/>
            <person name="Flicek P."/>
            <person name="Guttman M."/>
            <person name="Hubisz M.J."/>
            <person name="Jaffe D.B."/>
            <person name="Jungreis I."/>
            <person name="Kent W.J."/>
            <person name="Kostka D."/>
            <person name="Lara M."/>
            <person name="Martins A.L."/>
            <person name="Massingham T."/>
            <person name="Moltke I."/>
            <person name="Raney B.J."/>
            <person name="Rasmussen M.D."/>
            <person name="Robinson J."/>
            <person name="Stark A."/>
            <person name="Vilella A.J."/>
            <person name="Wen J."/>
            <person name="Xie X."/>
            <person name="Zody M.C."/>
            <person name="Baldwin J."/>
            <person name="Bloom T."/>
            <person name="Chin C.W."/>
            <person name="Heiman D."/>
            <person name="Nicol R."/>
            <person name="Nusbaum C."/>
            <person name="Young S."/>
            <person name="Wilkinson J."/>
            <person name="Worley K.C."/>
            <person name="Kovar C.L."/>
            <person name="Muzny D.M."/>
            <person name="Gibbs R.A."/>
            <person name="Cree A."/>
            <person name="Dihn H.H."/>
            <person name="Fowler G."/>
            <person name="Jhangiani S."/>
            <person name="Joshi V."/>
            <person name="Lee S."/>
            <person name="Lewis L.R."/>
            <person name="Nazareth L.V."/>
            <person name="Okwuonu G."/>
            <person name="Santibanez J."/>
            <person name="Warren W.C."/>
            <person name="Mardis E.R."/>
            <person name="Weinstock G.M."/>
            <person name="Wilson R.K."/>
            <person name="Delehaunty K."/>
            <person name="Dooling D."/>
            <person name="Fronik C."/>
            <person name="Fulton L."/>
            <person name="Fulton B."/>
            <person name="Graves T."/>
            <person name="Minx P."/>
            <person name="Sodergren E."/>
            <person name="Birney E."/>
            <person name="Margulies E.H."/>
            <person name="Herrero J."/>
            <person name="Green E.D."/>
            <person name="Haussler D."/>
            <person name="Siepel A."/>
            <person name="Goldman N."/>
            <person name="Pollard K.S."/>
            <person name="Pedersen J.S."/>
            <person name="Lander E.S."/>
            <person name="Kellis M."/>
        </authorList>
    </citation>
    <scope>NUCLEOTIDE SEQUENCE [LARGE SCALE GENOMIC DNA]</scope>
    <source>
        <strain evidence="21">2N</strain>
    </source>
</reference>
<keyword evidence="6 17" id="KW-0645">Protease</keyword>
<dbReference type="FunFam" id="2.40.70.10:FF:000047">
    <property type="entry name" value="Cathepsin D preproprotein"/>
    <property type="match status" value="1"/>
</dbReference>
<feature type="active site" evidence="13">
    <location>
        <position position="97"/>
    </location>
</feature>
<evidence type="ECO:0000256" key="15">
    <source>
        <dbReference type="PIRSR" id="PIRSR633144-2"/>
    </source>
</evidence>
<comment type="similarity">
    <text evidence="3 17">Belongs to the peptidase A1 family.</text>
</comment>
<dbReference type="PANTHER" id="PTHR47966">
    <property type="entry name" value="BETA-SITE APP-CLEAVING ENZYME, ISOFORM A-RELATED"/>
    <property type="match status" value="1"/>
</dbReference>
<dbReference type="GO" id="GO:0004190">
    <property type="term" value="F:aspartic-type endopeptidase activity"/>
    <property type="evidence" value="ECO:0007669"/>
    <property type="project" value="UniProtKB-KW"/>
</dbReference>
<evidence type="ECO:0000256" key="7">
    <source>
        <dbReference type="ARBA" id="ARBA00022750"/>
    </source>
</evidence>
<dbReference type="HOGENOM" id="CLU_013253_3_3_1"/>
<evidence type="ECO:0000256" key="2">
    <source>
        <dbReference type="ARBA" id="ARBA00004371"/>
    </source>
</evidence>
<dbReference type="OMA" id="KYDHDAS"/>
<keyword evidence="18" id="KW-0732">Signal</keyword>
<feature type="signal peptide" evidence="18">
    <location>
        <begin position="1"/>
        <end position="20"/>
    </location>
</feature>
<dbReference type="EC" id="3.4.23.5" evidence="4"/>
<comment type="catalytic activity">
    <reaction evidence="1">
        <text>Specificity similar to, but narrower than, that of pepsin A. Does not cleave the 4-Gln-|-His-5 bond in B chain of insulin.</text>
        <dbReference type="EC" id="3.4.23.5"/>
    </reaction>
</comment>
<dbReference type="GO" id="GO:0070201">
    <property type="term" value="P:regulation of establishment of protein localization"/>
    <property type="evidence" value="ECO:0007669"/>
    <property type="project" value="Ensembl"/>
</dbReference>
<evidence type="ECO:0000256" key="11">
    <source>
        <dbReference type="ARBA" id="ARBA00023180"/>
    </source>
</evidence>
<dbReference type="Ensembl" id="ENSCPOT00000008570.3">
    <property type="protein sequence ID" value="ENSCPOP00000007635.2"/>
    <property type="gene ID" value="ENSCPOG00000008493.4"/>
</dbReference>
<evidence type="ECO:0000256" key="14">
    <source>
        <dbReference type="PIRSR" id="PIRSR601461-2"/>
    </source>
</evidence>
<keyword evidence="11" id="KW-0325">Glycoprotein</keyword>
<keyword evidence="21" id="KW-1185">Reference proteome</keyword>
<dbReference type="VEuPathDB" id="HostDB:ENSCPOG00000008493"/>
<feature type="disulfide bond" evidence="14">
    <location>
        <begin position="110"/>
        <end position="117"/>
    </location>
</feature>
<dbReference type="STRING" id="10141.ENSCPOP00000007635"/>
<dbReference type="SUPFAM" id="SSF50630">
    <property type="entry name" value="Acid proteases"/>
    <property type="match status" value="1"/>
</dbReference>
<feature type="disulfide bond" evidence="14">
    <location>
        <begin position="281"/>
        <end position="285"/>
    </location>
</feature>
<dbReference type="MEROPS" id="A01.009"/>
<dbReference type="Proteomes" id="UP000005447">
    <property type="component" value="Unassembled WGS sequence"/>
</dbReference>
<feature type="disulfide bond" evidence="14">
    <location>
        <begin position="324"/>
        <end position="361"/>
    </location>
</feature>
<evidence type="ECO:0000256" key="12">
    <source>
        <dbReference type="ARBA" id="ARBA00023228"/>
    </source>
</evidence>
<evidence type="ECO:0000256" key="4">
    <source>
        <dbReference type="ARBA" id="ARBA00011930"/>
    </source>
</evidence>
<dbReference type="CTD" id="1509"/>
<dbReference type="GO" id="GO:0005829">
    <property type="term" value="C:cytosol"/>
    <property type="evidence" value="ECO:0007669"/>
    <property type="project" value="Ensembl"/>
</dbReference>
<feature type="glycosylation site" description="N-linked (GlcNAc...) asparagine" evidence="16">
    <location>
        <position position="258"/>
    </location>
</feature>
<protein>
    <recommendedName>
        <fullName evidence="5">Cathepsin D</fullName>
        <ecNumber evidence="4">3.4.23.5</ecNumber>
    </recommendedName>
</protein>
<dbReference type="GO" id="GO:0031904">
    <property type="term" value="C:endosome lumen"/>
    <property type="evidence" value="ECO:0007669"/>
    <property type="project" value="Ensembl"/>
</dbReference>
<dbReference type="InParanoid" id="H0VCH6"/>
<dbReference type="OrthoDB" id="771136at2759"/>
<dbReference type="FunCoup" id="H0VCH6">
    <property type="interactions" value="1436"/>
</dbReference>
<dbReference type="InterPro" id="IPR001461">
    <property type="entry name" value="Aspartic_peptidase_A1"/>
</dbReference>
<dbReference type="FunFam" id="2.40.70.10:FF:000039">
    <property type="entry name" value="Cathepsin D preproprotein"/>
    <property type="match status" value="1"/>
</dbReference>
<dbReference type="PRINTS" id="PR00792">
    <property type="entry name" value="PEPSIN"/>
</dbReference>
<dbReference type="InterPro" id="IPR021109">
    <property type="entry name" value="Peptidase_aspartic_dom_sf"/>
</dbReference>
<evidence type="ECO:0000256" key="8">
    <source>
        <dbReference type="ARBA" id="ARBA00022801"/>
    </source>
</evidence>
<sequence>MLPPILMLLALGLLPFSTTALIRIPLHKFKSIRHTMTEAGGSVENLIARDPLTKYSPQLSTKATGPVPEPLSNYMDAQYYGEIGIGTPPQCFTVVFDTGSSNLWVPSAKCKMLDIACWFHHKYHGDKSSTYVKNGTSFDIHYGSGSLSGYLSQDTVSVPCKSSNSSVKVSKQTFGEATKQPGIVFVAAKFDGILGLAYPRISVNNVLPVFDNLMEQKLVEKNIFSFYLNRDPTAQPGGELVLGGIDSKYYKGSFTYLNVTRKAYWQVHMDQLQVGSELTLCKGGCEAIVDTGTSLLVGPVDEVKELQKAIGALPLIQGEYMIPCEKVSSLPSVTLKLGGTDYTLASEDYVLKVSQAGKTICLSGFMGMDIPPPSGPLWILGDVFIGRYYTVFDRDNNRVGFAQSAKL</sequence>
<evidence type="ECO:0000313" key="20">
    <source>
        <dbReference type="Ensembl" id="ENSCPOP00000007635.2"/>
    </source>
</evidence>
<dbReference type="GO" id="GO:1901143">
    <property type="term" value="P:insulin catabolic process"/>
    <property type="evidence" value="ECO:0007669"/>
    <property type="project" value="Ensembl"/>
</dbReference>
<feature type="active site" evidence="13">
    <location>
        <position position="290"/>
    </location>
</feature>
<dbReference type="GeneID" id="100735735"/>
<comment type="subcellular location">
    <subcellularLocation>
        <location evidence="2">Lysosome</location>
    </subcellularLocation>
</comment>
<dbReference type="Gene3D" id="6.10.140.60">
    <property type="match status" value="1"/>
</dbReference>
<evidence type="ECO:0000259" key="19">
    <source>
        <dbReference type="PROSITE" id="PS51767"/>
    </source>
</evidence>
<dbReference type="GO" id="GO:0038020">
    <property type="term" value="P:insulin receptor recycling"/>
    <property type="evidence" value="ECO:0007669"/>
    <property type="project" value="Ensembl"/>
</dbReference>